<organism evidence="1 2">
    <name type="scientific">Fusarium solani subsp. cucurbitae</name>
    <name type="common">Neocosmosporum cucurbitae</name>
    <dbReference type="NCBI Taxonomy" id="2747967"/>
    <lineage>
        <taxon>Eukaryota</taxon>
        <taxon>Fungi</taxon>
        <taxon>Dikarya</taxon>
        <taxon>Ascomycota</taxon>
        <taxon>Pezizomycotina</taxon>
        <taxon>Sordariomycetes</taxon>
        <taxon>Hypocreomycetidae</taxon>
        <taxon>Hypocreales</taxon>
        <taxon>Nectriaceae</taxon>
        <taxon>Fusarium</taxon>
        <taxon>Fusarium solani species complex</taxon>
    </lineage>
</organism>
<evidence type="ECO:0000313" key="1">
    <source>
        <dbReference type="EMBL" id="UPL00299.1"/>
    </source>
</evidence>
<reference evidence="1" key="1">
    <citation type="submission" date="2021-11" db="EMBL/GenBank/DDBJ databases">
        <title>Fusarium solani-melongenae Genome sequencing and assembly.</title>
        <authorList>
            <person name="Xie S."/>
            <person name="Huang L."/>
            <person name="Zhang X."/>
        </authorList>
    </citation>
    <scope>NUCLEOTIDE SEQUENCE</scope>
    <source>
        <strain evidence="1">CRI 24-3</strain>
    </source>
</reference>
<evidence type="ECO:0000313" key="2">
    <source>
        <dbReference type="Proteomes" id="UP000830768"/>
    </source>
</evidence>
<accession>A0ACD3ZG57</accession>
<protein>
    <submittedName>
        <fullName evidence="1">Uncharacterized protein</fullName>
    </submittedName>
</protein>
<name>A0ACD3ZG57_FUSSC</name>
<sequence length="166" mass="18764">MGAKQDEMEGAMPPLWILQTVVLFQVFYRVRVPSPSSSTVHVMRFKTDYKTLQCLVAKGRSLHEELTQAVIQRGHEYVPLKEIAPGYQTRLNSGRMPSLEEQDSMATFLDDEGCPIGGHVFVEVINPGSQVAPPYQNFVHASGTDILCMYNYSSKDQLRDMPHQIY</sequence>
<keyword evidence="2" id="KW-1185">Reference proteome</keyword>
<proteinExistence type="predicted"/>
<dbReference type="EMBL" id="CP090037">
    <property type="protein sequence ID" value="UPL00299.1"/>
    <property type="molecule type" value="Genomic_DNA"/>
</dbReference>
<dbReference type="Proteomes" id="UP000830768">
    <property type="component" value="Chromosome 9"/>
</dbReference>
<gene>
    <name evidence="1" type="ORF">LCI18_011233</name>
</gene>